<feature type="domain" description="CBS" evidence="3">
    <location>
        <begin position="76"/>
        <end position="132"/>
    </location>
</feature>
<organism evidence="4 5">
    <name type="scientific">Stenotrophomonas pictorum JCM 9942</name>
    <dbReference type="NCBI Taxonomy" id="1236960"/>
    <lineage>
        <taxon>Bacteria</taxon>
        <taxon>Pseudomonadati</taxon>
        <taxon>Pseudomonadota</taxon>
        <taxon>Gammaproteobacteria</taxon>
        <taxon>Lysobacterales</taxon>
        <taxon>Lysobacteraceae</taxon>
        <taxon>Stenotrophomonas</taxon>
    </lineage>
</organism>
<keyword evidence="5" id="KW-1185">Reference proteome</keyword>
<dbReference type="SUPFAM" id="SSF54631">
    <property type="entry name" value="CBS-domain pair"/>
    <property type="match status" value="1"/>
</dbReference>
<dbReference type="InterPro" id="IPR051257">
    <property type="entry name" value="Diverse_CBS-Domain"/>
</dbReference>
<dbReference type="Proteomes" id="UP000050836">
    <property type="component" value="Unassembled WGS sequence"/>
</dbReference>
<evidence type="ECO:0000256" key="1">
    <source>
        <dbReference type="ARBA" id="ARBA00023122"/>
    </source>
</evidence>
<dbReference type="InterPro" id="IPR000644">
    <property type="entry name" value="CBS_dom"/>
</dbReference>
<dbReference type="RefSeq" id="WP_054659677.1">
    <property type="nucleotide sequence ID" value="NZ_BAZI01000220.1"/>
</dbReference>
<reference evidence="4 5" key="1">
    <citation type="submission" date="2015-10" db="EMBL/GenBank/DDBJ databases">
        <title>Genome sequencing and analysis of members of genus Stenotrophomonas.</title>
        <authorList>
            <person name="Patil P.P."/>
            <person name="Midha S."/>
            <person name="Patil P.B."/>
        </authorList>
    </citation>
    <scope>NUCLEOTIDE SEQUENCE [LARGE SCALE GENOMIC DNA]</scope>
    <source>
        <strain evidence="4 5">JCM 9942</strain>
    </source>
</reference>
<dbReference type="CDD" id="cd04623">
    <property type="entry name" value="CBS_pair_bac_euk"/>
    <property type="match status" value="1"/>
</dbReference>
<keyword evidence="4" id="KW-0808">Transferase</keyword>
<evidence type="ECO:0000313" key="4">
    <source>
        <dbReference type="EMBL" id="KRG42533.1"/>
    </source>
</evidence>
<dbReference type="InterPro" id="IPR044725">
    <property type="entry name" value="CBSX3_CBS_dom"/>
</dbReference>
<dbReference type="EMBL" id="LLXS01000018">
    <property type="protein sequence ID" value="KRG42533.1"/>
    <property type="molecule type" value="Genomic_DNA"/>
</dbReference>
<dbReference type="AlphaFoldDB" id="A0A0R0ACP3"/>
<evidence type="ECO:0000259" key="3">
    <source>
        <dbReference type="PROSITE" id="PS51371"/>
    </source>
</evidence>
<feature type="domain" description="CBS" evidence="3">
    <location>
        <begin position="11"/>
        <end position="67"/>
    </location>
</feature>
<dbReference type="Pfam" id="PF00571">
    <property type="entry name" value="CBS"/>
    <property type="match status" value="2"/>
</dbReference>
<dbReference type="PROSITE" id="PS51371">
    <property type="entry name" value="CBS"/>
    <property type="match status" value="2"/>
</dbReference>
<dbReference type="OrthoDB" id="9807125at2"/>
<proteinExistence type="predicted"/>
<keyword evidence="4" id="KW-0418">Kinase</keyword>
<dbReference type="PANTHER" id="PTHR43080">
    <property type="entry name" value="CBS DOMAIN-CONTAINING PROTEIN CBSX3, MITOCHONDRIAL"/>
    <property type="match status" value="1"/>
</dbReference>
<dbReference type="PANTHER" id="PTHR43080:SF2">
    <property type="entry name" value="CBS DOMAIN-CONTAINING PROTEIN"/>
    <property type="match status" value="1"/>
</dbReference>
<evidence type="ECO:0000256" key="2">
    <source>
        <dbReference type="PROSITE-ProRule" id="PRU00703"/>
    </source>
</evidence>
<accession>A0A0R0ACP3</accession>
<dbReference type="Gene3D" id="3.10.580.10">
    <property type="entry name" value="CBS-domain"/>
    <property type="match status" value="1"/>
</dbReference>
<gene>
    <name evidence="4" type="ORF">ARC78_09270</name>
</gene>
<sequence length="143" mass="15676">MQTVRQLLATKSPEIHAVAPEVAVIQAIRLMAEKGIGAVLVMDGRHLVGILSERDYARKIVLKDRSSATTPVREIMTAELVTVAPTVTVEQCLELVTNRRIRHLPVVDGDEVMGVISIGDLVKSVIEQQRQELGQLQQYITGG</sequence>
<protein>
    <submittedName>
        <fullName evidence="4">Histidine kinase</fullName>
    </submittedName>
</protein>
<name>A0A0R0ACP3_9GAMM</name>
<comment type="caution">
    <text evidence="4">The sequence shown here is derived from an EMBL/GenBank/DDBJ whole genome shotgun (WGS) entry which is preliminary data.</text>
</comment>
<dbReference type="GO" id="GO:0016301">
    <property type="term" value="F:kinase activity"/>
    <property type="evidence" value="ECO:0007669"/>
    <property type="project" value="UniProtKB-KW"/>
</dbReference>
<evidence type="ECO:0000313" key="5">
    <source>
        <dbReference type="Proteomes" id="UP000050836"/>
    </source>
</evidence>
<dbReference type="SMART" id="SM00116">
    <property type="entry name" value="CBS"/>
    <property type="match status" value="2"/>
</dbReference>
<dbReference type="InterPro" id="IPR046342">
    <property type="entry name" value="CBS_dom_sf"/>
</dbReference>
<keyword evidence="1 2" id="KW-0129">CBS domain</keyword>